<evidence type="ECO:0000313" key="10">
    <source>
        <dbReference type="EMBL" id="VYT31030.1"/>
    </source>
</evidence>
<keyword evidence="4 10" id="KW-0378">Hydrolase</keyword>
<organism evidence="10">
    <name type="scientific">Anaerostipes caccae</name>
    <dbReference type="NCBI Taxonomy" id="105841"/>
    <lineage>
        <taxon>Bacteria</taxon>
        <taxon>Bacillati</taxon>
        <taxon>Bacillota</taxon>
        <taxon>Clostridia</taxon>
        <taxon>Lachnospirales</taxon>
        <taxon>Lachnospiraceae</taxon>
        <taxon>Anaerostipes</taxon>
    </lineage>
</organism>
<gene>
    <name evidence="10" type="primary">ymdB_1</name>
    <name evidence="10" type="ORF">ACLFYP115_02616</name>
</gene>
<accession>A0A6N2VM23</accession>
<comment type="cofactor">
    <cofactor evidence="1">
        <name>Zn(2+)</name>
        <dbReference type="ChEBI" id="CHEBI:29105"/>
    </cofactor>
</comment>
<dbReference type="InterPro" id="IPR002589">
    <property type="entry name" value="Macro_dom"/>
</dbReference>
<comment type="similarity">
    <text evidence="8">Belongs to the MacroD-type family. Zn-Macro subfamily.</text>
</comment>
<evidence type="ECO:0000256" key="7">
    <source>
        <dbReference type="ARBA" id="ARBA00048482"/>
    </source>
</evidence>
<dbReference type="SUPFAM" id="SSF52949">
    <property type="entry name" value="Macro domain-like"/>
    <property type="match status" value="1"/>
</dbReference>
<dbReference type="NCBIfam" id="NF003163">
    <property type="entry name" value="PRK04143.1"/>
    <property type="match status" value="1"/>
</dbReference>
<evidence type="ECO:0000256" key="3">
    <source>
        <dbReference type="ARBA" id="ARBA00022723"/>
    </source>
</evidence>
<evidence type="ECO:0000256" key="6">
    <source>
        <dbReference type="ARBA" id="ARBA00023295"/>
    </source>
</evidence>
<name>A0A6N2VM23_9FIRM</name>
<dbReference type="CDD" id="cd02908">
    <property type="entry name" value="Macro_OAADPr_deacetylase"/>
    <property type="match status" value="1"/>
</dbReference>
<dbReference type="GO" id="GO:0016798">
    <property type="term" value="F:hydrolase activity, acting on glycosyl bonds"/>
    <property type="evidence" value="ECO:0007669"/>
    <property type="project" value="UniProtKB-KW"/>
</dbReference>
<keyword evidence="5" id="KW-0862">Zinc</keyword>
<reference evidence="10" key="1">
    <citation type="submission" date="2019-11" db="EMBL/GenBank/DDBJ databases">
        <authorList>
            <person name="Feng L."/>
        </authorList>
    </citation>
    <scope>NUCLEOTIDE SEQUENCE</scope>
    <source>
        <strain evidence="10">AcaccaeLFYP115</strain>
    </source>
</reference>
<dbReference type="Pfam" id="PF01661">
    <property type="entry name" value="Macro"/>
    <property type="match status" value="1"/>
</dbReference>
<protein>
    <recommendedName>
        <fullName evidence="2">Protein-ADP-ribose hydrolase</fullName>
    </recommendedName>
</protein>
<dbReference type="RefSeq" id="WP_006567428.1">
    <property type="nucleotide sequence ID" value="NZ_BAABZP010000001.1"/>
</dbReference>
<evidence type="ECO:0000256" key="1">
    <source>
        <dbReference type="ARBA" id="ARBA00001947"/>
    </source>
</evidence>
<evidence type="ECO:0000256" key="4">
    <source>
        <dbReference type="ARBA" id="ARBA00022801"/>
    </source>
</evidence>
<evidence type="ECO:0000259" key="9">
    <source>
        <dbReference type="PROSITE" id="PS51154"/>
    </source>
</evidence>
<proteinExistence type="inferred from homology"/>
<dbReference type="PROSITE" id="PS51154">
    <property type="entry name" value="MACRO"/>
    <property type="match status" value="1"/>
</dbReference>
<dbReference type="PANTHER" id="PTHR11106">
    <property type="entry name" value="GANGLIOSIDE INDUCED DIFFERENTIATION ASSOCIATED PROTEIN 2-RELATED"/>
    <property type="match status" value="1"/>
</dbReference>
<dbReference type="PANTHER" id="PTHR11106:SF121">
    <property type="entry name" value="ADP-RIBOSE 1''-PHOSPHATE PHOSPHATASE"/>
    <property type="match status" value="1"/>
</dbReference>
<dbReference type="InterPro" id="IPR043472">
    <property type="entry name" value="Macro_dom-like"/>
</dbReference>
<dbReference type="Gene3D" id="3.40.220.10">
    <property type="entry name" value="Leucine Aminopeptidase, subunit E, domain 1"/>
    <property type="match status" value="1"/>
</dbReference>
<keyword evidence="3" id="KW-0479">Metal-binding</keyword>
<evidence type="ECO:0000256" key="8">
    <source>
        <dbReference type="ARBA" id="ARBA00093459"/>
    </source>
</evidence>
<comment type="catalytic activity">
    <reaction evidence="7">
        <text>4-O-(ADP-D-ribosyl)-L-aspartyl-[protein] + H2O = L-aspartyl-[protein] + ADP-D-ribose + H(+)</text>
        <dbReference type="Rhea" id="RHEA:54428"/>
        <dbReference type="Rhea" id="RHEA-COMP:9867"/>
        <dbReference type="Rhea" id="RHEA-COMP:13832"/>
        <dbReference type="ChEBI" id="CHEBI:15377"/>
        <dbReference type="ChEBI" id="CHEBI:15378"/>
        <dbReference type="ChEBI" id="CHEBI:29961"/>
        <dbReference type="ChEBI" id="CHEBI:57967"/>
        <dbReference type="ChEBI" id="CHEBI:138102"/>
    </reaction>
    <physiologicalReaction direction="left-to-right" evidence="7">
        <dbReference type="Rhea" id="RHEA:54429"/>
    </physiologicalReaction>
</comment>
<dbReference type="SMART" id="SM00506">
    <property type="entry name" value="A1pp"/>
    <property type="match status" value="1"/>
</dbReference>
<evidence type="ECO:0000256" key="2">
    <source>
        <dbReference type="ARBA" id="ARBA00018852"/>
    </source>
</evidence>
<evidence type="ECO:0000256" key="5">
    <source>
        <dbReference type="ARBA" id="ARBA00022833"/>
    </source>
</evidence>
<feature type="domain" description="Macro" evidence="9">
    <location>
        <begin position="72"/>
        <end position="262"/>
    </location>
</feature>
<keyword evidence="6" id="KW-0326">Glycosidase</keyword>
<dbReference type="GO" id="GO:0046872">
    <property type="term" value="F:metal ion binding"/>
    <property type="evidence" value="ECO:0007669"/>
    <property type="project" value="UniProtKB-KW"/>
</dbReference>
<dbReference type="EMBL" id="CACRSQ010000007">
    <property type="protein sequence ID" value="VYT31030.1"/>
    <property type="molecule type" value="Genomic_DNA"/>
</dbReference>
<dbReference type="AlphaFoldDB" id="A0A6N2VM23"/>
<sequence>MTHDEQRKYLIQKLLDEDIQYKDVVIPADVQQQKLLLRSLMNVRPPKAVSREFMEVQDNYLSNERDAAGVVDAASLPVVPQYPRLVLWQGDITVLNCDAIVNAANSQMCGCFRALHSCIDNIVHTKAGIALRLKCNEIMQKQGREEPAGQAKITPAYNLPCKYILHTVGPIIETGYPSEQQKEQLASCYRSCLQLASEYGCKSIAFCCISTGVFMFPNREAAEIAIKTVKDVLAVDTRIERVIFNVYKDLDKEIYEKLLAVN</sequence>